<dbReference type="PANTHER" id="PTHR46558:SF4">
    <property type="entry name" value="DNA-BIDING PHAGE PROTEIN"/>
    <property type="match status" value="1"/>
</dbReference>
<dbReference type="Pfam" id="PF01381">
    <property type="entry name" value="HTH_3"/>
    <property type="match status" value="1"/>
</dbReference>
<organism evidence="3 4">
    <name type="scientific">Lacticaseibacillus huelsenbergensis</name>
    <dbReference type="NCBI Taxonomy" id="3035291"/>
    <lineage>
        <taxon>Bacteria</taxon>
        <taxon>Bacillati</taxon>
        <taxon>Bacillota</taxon>
        <taxon>Bacilli</taxon>
        <taxon>Lactobacillales</taxon>
        <taxon>Lactobacillaceae</taxon>
        <taxon>Lacticaseibacillus</taxon>
    </lineage>
</organism>
<dbReference type="EMBL" id="CP120687">
    <property type="protein sequence ID" value="WFB38096.1"/>
    <property type="molecule type" value="Genomic_DNA"/>
</dbReference>
<dbReference type="PROSITE" id="PS50943">
    <property type="entry name" value="HTH_CROC1"/>
    <property type="match status" value="1"/>
</dbReference>
<dbReference type="Gene3D" id="1.10.260.40">
    <property type="entry name" value="lambda repressor-like DNA-binding domains"/>
    <property type="match status" value="1"/>
</dbReference>
<gene>
    <name evidence="3" type="ORF">LHUE1_001557</name>
</gene>
<evidence type="ECO:0000313" key="4">
    <source>
        <dbReference type="Proteomes" id="UP001220228"/>
    </source>
</evidence>
<reference evidence="3 4" key="1">
    <citation type="submission" date="2023-03" db="EMBL/GenBank/DDBJ databases">
        <authorList>
            <person name="Ruckert-Reed C."/>
        </authorList>
    </citation>
    <scope>NUCLEOTIDE SEQUENCE [LARGE SCALE GENOMIC DNA]</scope>
    <source>
        <strain evidence="3 4">DSM 115425</strain>
    </source>
</reference>
<keyword evidence="1" id="KW-0238">DNA-binding</keyword>
<evidence type="ECO:0000259" key="2">
    <source>
        <dbReference type="PROSITE" id="PS50943"/>
    </source>
</evidence>
<dbReference type="PANTHER" id="PTHR46558">
    <property type="entry name" value="TRACRIPTIONAL REGULATORY PROTEIN-RELATED-RELATED"/>
    <property type="match status" value="1"/>
</dbReference>
<sequence length="110" mass="12782">MNKRQLKNKMFLTSKRKESFLRKTGETWLNSNSLNELALLLIKGGGIERIPHNLKKYRIKRKMTQAELAERLKIDRTAITHYESGSRLPNTAVFIDLAEILDVNLDDLTR</sequence>
<dbReference type="InterPro" id="IPR010982">
    <property type="entry name" value="Lambda_DNA-bd_dom_sf"/>
</dbReference>
<dbReference type="RefSeq" id="WP_049172197.1">
    <property type="nucleotide sequence ID" value="NZ_CP120687.1"/>
</dbReference>
<name>A0ABY8DM96_9LACO</name>
<evidence type="ECO:0000256" key="1">
    <source>
        <dbReference type="ARBA" id="ARBA00023125"/>
    </source>
</evidence>
<keyword evidence="4" id="KW-1185">Reference proteome</keyword>
<evidence type="ECO:0000313" key="3">
    <source>
        <dbReference type="EMBL" id="WFB38096.1"/>
    </source>
</evidence>
<dbReference type="Proteomes" id="UP001220228">
    <property type="component" value="Chromosome"/>
</dbReference>
<dbReference type="InterPro" id="IPR001387">
    <property type="entry name" value="Cro/C1-type_HTH"/>
</dbReference>
<dbReference type="SUPFAM" id="SSF47413">
    <property type="entry name" value="lambda repressor-like DNA-binding domains"/>
    <property type="match status" value="1"/>
</dbReference>
<protein>
    <submittedName>
        <fullName evidence="3">Helix-turn-helix transcriptional regulator</fullName>
    </submittedName>
</protein>
<dbReference type="SMART" id="SM00530">
    <property type="entry name" value="HTH_XRE"/>
    <property type="match status" value="1"/>
</dbReference>
<accession>A0ABY8DM96</accession>
<proteinExistence type="predicted"/>
<dbReference type="CDD" id="cd00093">
    <property type="entry name" value="HTH_XRE"/>
    <property type="match status" value="1"/>
</dbReference>
<feature type="domain" description="HTH cro/C1-type" evidence="2">
    <location>
        <begin position="54"/>
        <end position="108"/>
    </location>
</feature>